<keyword evidence="7" id="KW-0238">DNA-binding</keyword>
<dbReference type="SMART" id="SM00614">
    <property type="entry name" value="ZnF_BED"/>
    <property type="match status" value="1"/>
</dbReference>
<evidence type="ECO:0000313" key="13">
    <source>
        <dbReference type="Proteomes" id="UP001140206"/>
    </source>
</evidence>
<evidence type="ECO:0000256" key="9">
    <source>
        <dbReference type="ARBA" id="ARBA00023242"/>
    </source>
</evidence>
<dbReference type="Pfam" id="PF02892">
    <property type="entry name" value="zf-BED"/>
    <property type="match status" value="1"/>
</dbReference>
<feature type="domain" description="BED-type" evidence="11">
    <location>
        <begin position="54"/>
        <end position="105"/>
    </location>
</feature>
<dbReference type="PROSITE" id="PS50808">
    <property type="entry name" value="ZF_BED"/>
    <property type="match status" value="1"/>
</dbReference>
<dbReference type="GO" id="GO:0008270">
    <property type="term" value="F:zinc ion binding"/>
    <property type="evidence" value="ECO:0007669"/>
    <property type="project" value="UniProtKB-KW"/>
</dbReference>
<dbReference type="InterPro" id="IPR025525">
    <property type="entry name" value="hAT-like_transposase_RNase-H"/>
</dbReference>
<keyword evidence="4 10" id="KW-0863">Zinc-finger</keyword>
<accession>A0AAV8CVU0</accession>
<dbReference type="EMBL" id="JAMFTS010000004">
    <property type="protein sequence ID" value="KAJ4758297.1"/>
    <property type="molecule type" value="Genomic_DNA"/>
</dbReference>
<dbReference type="InterPro" id="IPR012337">
    <property type="entry name" value="RNaseH-like_sf"/>
</dbReference>
<protein>
    <submittedName>
        <fullName evidence="12">Zinc finger BED domain-containing protein RICESLEEPER 2</fullName>
    </submittedName>
</protein>
<evidence type="ECO:0000259" key="11">
    <source>
        <dbReference type="PROSITE" id="PS50808"/>
    </source>
</evidence>
<evidence type="ECO:0000256" key="5">
    <source>
        <dbReference type="ARBA" id="ARBA00022833"/>
    </source>
</evidence>
<evidence type="ECO:0000256" key="3">
    <source>
        <dbReference type="ARBA" id="ARBA00022723"/>
    </source>
</evidence>
<dbReference type="Proteomes" id="UP001140206">
    <property type="component" value="Chromosome 4"/>
</dbReference>
<dbReference type="GO" id="GO:0046983">
    <property type="term" value="F:protein dimerization activity"/>
    <property type="evidence" value="ECO:0007669"/>
    <property type="project" value="InterPro"/>
</dbReference>
<evidence type="ECO:0000256" key="10">
    <source>
        <dbReference type="PROSITE-ProRule" id="PRU00027"/>
    </source>
</evidence>
<dbReference type="PANTHER" id="PTHR46481">
    <property type="entry name" value="ZINC FINGER BED DOMAIN-CONTAINING PROTEIN 4"/>
    <property type="match status" value="1"/>
</dbReference>
<dbReference type="InterPro" id="IPR036236">
    <property type="entry name" value="Znf_C2H2_sf"/>
</dbReference>
<reference evidence="12" key="1">
    <citation type="submission" date="2022-08" db="EMBL/GenBank/DDBJ databases">
        <authorList>
            <person name="Marques A."/>
        </authorList>
    </citation>
    <scope>NUCLEOTIDE SEQUENCE</scope>
    <source>
        <strain evidence="12">RhyPub2mFocal</strain>
        <tissue evidence="12">Leaves</tissue>
    </source>
</reference>
<keyword evidence="5" id="KW-0862">Zinc</keyword>
<comment type="subunit">
    <text evidence="2">Homodimer.</text>
</comment>
<evidence type="ECO:0000256" key="8">
    <source>
        <dbReference type="ARBA" id="ARBA00023163"/>
    </source>
</evidence>
<proteinExistence type="predicted"/>
<comment type="subcellular location">
    <subcellularLocation>
        <location evidence="1">Nucleus</location>
    </subcellularLocation>
</comment>
<dbReference type="GO" id="GO:0005634">
    <property type="term" value="C:nucleus"/>
    <property type="evidence" value="ECO:0007669"/>
    <property type="project" value="UniProtKB-SubCell"/>
</dbReference>
<evidence type="ECO:0000256" key="1">
    <source>
        <dbReference type="ARBA" id="ARBA00004123"/>
    </source>
</evidence>
<gene>
    <name evidence="12" type="ORF">LUZ62_068672</name>
</gene>
<dbReference type="InterPro" id="IPR008906">
    <property type="entry name" value="HATC_C_dom"/>
</dbReference>
<dbReference type="SUPFAM" id="SSF140996">
    <property type="entry name" value="Hermes dimerisation domain"/>
    <property type="match status" value="1"/>
</dbReference>
<keyword evidence="13" id="KW-1185">Reference proteome</keyword>
<evidence type="ECO:0000256" key="7">
    <source>
        <dbReference type="ARBA" id="ARBA00023125"/>
    </source>
</evidence>
<dbReference type="AlphaFoldDB" id="A0AAV8CVU0"/>
<name>A0AAV8CVU0_9POAL</name>
<dbReference type="InterPro" id="IPR003656">
    <property type="entry name" value="Znf_BED"/>
</dbReference>
<dbReference type="InterPro" id="IPR052035">
    <property type="entry name" value="ZnF_BED_domain_contain"/>
</dbReference>
<dbReference type="Pfam" id="PF14372">
    <property type="entry name" value="hAT-like_RNase-H"/>
    <property type="match status" value="1"/>
</dbReference>
<sequence>MATSEKSPHNTSNRICQTNTKVPATIIENPVNHEPQLQENIPNNLTKRQCNASRRGSEIWNYFQHNGDKKNPRASCIFCEKSYAADTSRHGTTTLWNHLLNLCPNSPCVEDDPKQKKLLLEPQGGQVSAKLKAVTFSVDDSRKALAQMVMVDEMAFRVVEGEGFKNFVRVVQPMFNVPSRVTVSRDCMKLFEGEKLKLKKILKNQRVCLTTDTWTSIQNLNYMCLTAHWIDNDWKLHQRIINFCVVPDHKGDTIGQTIENCLIEWGIGSVFTLTVDNASSNNGAINYLKRKTKDWKGTVLDHKYLHLRCCAHIVNLIVKDGLDEHFESIQRIRKAVKFVKSSPKRFAVFKDCVEKEKIQSKSWLCLDVETRWNSTYLMLESAEKFEKAFDRLDDIDRDYESYFSGTAEEFKGKDDRNNNNTKGKGKVVSPPVEKDWVKARCFIKFLKLFYGVTMRLSGSSYVTSNCFFHELVSIHTCLDRITKGSDLELKSMAEGMKVKLEKYWENPCNLNILLYIAVVLDSRYKMKYVKYWLHEMYPDNMANDLIRKVENAMENLYKHYLANYGKVNSTDGDATQISVNGTDSSMDVDDEDYSTFVKSQFKRHLMKEDCVENKSEIAKYLAEACDNGDDKSFDILAWWKVNASRYPVLSLIAKDVLAMSVSTVPSESAFSTGGRILDPFRSSLSPKTVEALVCGQNWLRSSGIKYDLRTEMEDVEKYDVTAKELESLKKPTARTTITIKD</sequence>
<dbReference type="PANTHER" id="PTHR46481:SF8">
    <property type="entry name" value="ZINC FINGER BED DOMAIN-CONTAINING PROTEIN RICESLEEPER 1-LIKE"/>
    <property type="match status" value="1"/>
</dbReference>
<comment type="caution">
    <text evidence="12">The sequence shown here is derived from an EMBL/GenBank/DDBJ whole genome shotgun (WGS) entry which is preliminary data.</text>
</comment>
<dbReference type="GO" id="GO:0003677">
    <property type="term" value="F:DNA binding"/>
    <property type="evidence" value="ECO:0007669"/>
    <property type="project" value="UniProtKB-KW"/>
</dbReference>
<dbReference type="SUPFAM" id="SSF57667">
    <property type="entry name" value="beta-beta-alpha zinc fingers"/>
    <property type="match status" value="1"/>
</dbReference>
<keyword evidence="6" id="KW-0805">Transcription regulation</keyword>
<evidence type="ECO:0000256" key="4">
    <source>
        <dbReference type="ARBA" id="ARBA00022771"/>
    </source>
</evidence>
<dbReference type="SUPFAM" id="SSF53098">
    <property type="entry name" value="Ribonuclease H-like"/>
    <property type="match status" value="1"/>
</dbReference>
<keyword evidence="8" id="KW-0804">Transcription</keyword>
<organism evidence="12 13">
    <name type="scientific">Rhynchospora pubera</name>
    <dbReference type="NCBI Taxonomy" id="906938"/>
    <lineage>
        <taxon>Eukaryota</taxon>
        <taxon>Viridiplantae</taxon>
        <taxon>Streptophyta</taxon>
        <taxon>Embryophyta</taxon>
        <taxon>Tracheophyta</taxon>
        <taxon>Spermatophyta</taxon>
        <taxon>Magnoliopsida</taxon>
        <taxon>Liliopsida</taxon>
        <taxon>Poales</taxon>
        <taxon>Cyperaceae</taxon>
        <taxon>Cyperoideae</taxon>
        <taxon>Rhynchosporeae</taxon>
        <taxon>Rhynchospora</taxon>
    </lineage>
</organism>
<evidence type="ECO:0000256" key="6">
    <source>
        <dbReference type="ARBA" id="ARBA00023015"/>
    </source>
</evidence>
<evidence type="ECO:0000313" key="12">
    <source>
        <dbReference type="EMBL" id="KAJ4758297.1"/>
    </source>
</evidence>
<keyword evidence="9" id="KW-0539">Nucleus</keyword>
<keyword evidence="3" id="KW-0479">Metal-binding</keyword>
<evidence type="ECO:0000256" key="2">
    <source>
        <dbReference type="ARBA" id="ARBA00011738"/>
    </source>
</evidence>
<dbReference type="Pfam" id="PF05699">
    <property type="entry name" value="Dimer_Tnp_hAT"/>
    <property type="match status" value="1"/>
</dbReference>